<gene>
    <name evidence="7" type="primary">atpH</name>
    <name evidence="8" type="ORF">GGR27_002332</name>
</gene>
<keyword evidence="4 7" id="KW-0406">Ion transport</keyword>
<evidence type="ECO:0000313" key="8">
    <source>
        <dbReference type="EMBL" id="NJC26822.1"/>
    </source>
</evidence>
<comment type="function">
    <text evidence="7">This protein is part of the stalk that links CF(0) to CF(1). It either transmits conformational changes from CF(0) to CF(1) or is implicated in proton conduction.</text>
</comment>
<keyword evidence="9" id="KW-1185">Reference proteome</keyword>
<name>A0ABX0XDI8_9BACT</name>
<dbReference type="InterPro" id="IPR000711">
    <property type="entry name" value="ATPase_OSCP/dsu"/>
</dbReference>
<dbReference type="NCBIfam" id="TIGR01145">
    <property type="entry name" value="ATP_synt_delta"/>
    <property type="match status" value="1"/>
</dbReference>
<dbReference type="Pfam" id="PF00213">
    <property type="entry name" value="OSCP"/>
    <property type="match status" value="1"/>
</dbReference>
<dbReference type="RefSeq" id="WP_168037581.1">
    <property type="nucleotide sequence ID" value="NZ_JAATJH010000003.1"/>
</dbReference>
<comment type="subcellular location">
    <subcellularLocation>
        <location evidence="7">Cell membrane</location>
        <topology evidence="7">Peripheral membrane protein</topology>
    </subcellularLocation>
    <subcellularLocation>
        <location evidence="1">Membrane</location>
    </subcellularLocation>
</comment>
<evidence type="ECO:0000313" key="9">
    <source>
        <dbReference type="Proteomes" id="UP000770785"/>
    </source>
</evidence>
<keyword evidence="2 7" id="KW-0813">Transport</keyword>
<comment type="caution">
    <text evidence="8">The sequence shown here is derived from an EMBL/GenBank/DDBJ whole genome shotgun (WGS) entry which is preliminary data.</text>
</comment>
<organism evidence="8 9">
    <name type="scientific">Neolewinella antarctica</name>
    <dbReference type="NCBI Taxonomy" id="442734"/>
    <lineage>
        <taxon>Bacteria</taxon>
        <taxon>Pseudomonadati</taxon>
        <taxon>Bacteroidota</taxon>
        <taxon>Saprospiria</taxon>
        <taxon>Saprospirales</taxon>
        <taxon>Lewinellaceae</taxon>
        <taxon>Neolewinella</taxon>
    </lineage>
</organism>
<comment type="function">
    <text evidence="7">F(1)F(0) ATP synthase produces ATP from ADP in the presence of a proton or sodium gradient. F-type ATPases consist of two structural domains, F(1) containing the extramembraneous catalytic core and F(0) containing the membrane proton channel, linked together by a central stalk and a peripheral stalk. During catalysis, ATP synthesis in the catalytic domain of F(1) is coupled via a rotary mechanism of the central stalk subunits to proton translocation.</text>
</comment>
<comment type="similarity">
    <text evidence="7">Belongs to the ATPase delta chain family.</text>
</comment>
<dbReference type="InterPro" id="IPR026015">
    <property type="entry name" value="ATP_synth_OSCP/delta_N_sf"/>
</dbReference>
<evidence type="ECO:0000256" key="2">
    <source>
        <dbReference type="ARBA" id="ARBA00022448"/>
    </source>
</evidence>
<dbReference type="PROSITE" id="PS00389">
    <property type="entry name" value="ATPASE_DELTA"/>
    <property type="match status" value="1"/>
</dbReference>
<evidence type="ECO:0000256" key="4">
    <source>
        <dbReference type="ARBA" id="ARBA00023065"/>
    </source>
</evidence>
<keyword evidence="6 7" id="KW-0066">ATP synthesis</keyword>
<evidence type="ECO:0000256" key="3">
    <source>
        <dbReference type="ARBA" id="ARBA00022781"/>
    </source>
</evidence>
<evidence type="ECO:0000256" key="6">
    <source>
        <dbReference type="ARBA" id="ARBA00023310"/>
    </source>
</evidence>
<keyword evidence="7" id="KW-0139">CF(1)</keyword>
<keyword evidence="5 7" id="KW-0472">Membrane</keyword>
<dbReference type="SUPFAM" id="SSF47928">
    <property type="entry name" value="N-terminal domain of the delta subunit of the F1F0-ATP synthase"/>
    <property type="match status" value="1"/>
</dbReference>
<keyword evidence="7" id="KW-1003">Cell membrane</keyword>
<evidence type="ECO:0000256" key="7">
    <source>
        <dbReference type="HAMAP-Rule" id="MF_01416"/>
    </source>
</evidence>
<sequence>MTNQRVADRYAKSLLDLAVERAQLDVIKGDVDDLLSLTGNRDVANLLASPIINPSKKKAIFSELLDKVGVTPLTKVFVDVLITKGREPDLIGILKAFIKQYKKLNNISTVKVTSAIALSATELDDIKKQLIAGGKTETTVDIETSIDPSIIGGFILEFGGQVYDASVAHKLSELRKEIA</sequence>
<reference evidence="8 9" key="1">
    <citation type="submission" date="2020-03" db="EMBL/GenBank/DDBJ databases">
        <title>Genomic Encyclopedia of Type Strains, Phase IV (KMG-IV): sequencing the most valuable type-strain genomes for metagenomic binning, comparative biology and taxonomic classification.</title>
        <authorList>
            <person name="Goeker M."/>
        </authorList>
    </citation>
    <scope>NUCLEOTIDE SEQUENCE [LARGE SCALE GENOMIC DNA]</scope>
    <source>
        <strain evidence="8 9">DSM 105096</strain>
    </source>
</reference>
<dbReference type="EMBL" id="JAATJH010000003">
    <property type="protein sequence ID" value="NJC26822.1"/>
    <property type="molecule type" value="Genomic_DNA"/>
</dbReference>
<evidence type="ECO:0000256" key="5">
    <source>
        <dbReference type="ARBA" id="ARBA00023136"/>
    </source>
</evidence>
<proteinExistence type="inferred from homology"/>
<dbReference type="HAMAP" id="MF_01416">
    <property type="entry name" value="ATP_synth_delta_bact"/>
    <property type="match status" value="1"/>
</dbReference>
<protein>
    <recommendedName>
        <fullName evidence="7">ATP synthase subunit delta</fullName>
    </recommendedName>
    <alternativeName>
        <fullName evidence="7">ATP synthase F(1) sector subunit delta</fullName>
    </alternativeName>
    <alternativeName>
        <fullName evidence="7">F-type ATPase subunit delta</fullName>
        <shortName evidence="7">F-ATPase subunit delta</shortName>
    </alternativeName>
</protein>
<dbReference type="Proteomes" id="UP000770785">
    <property type="component" value="Unassembled WGS sequence"/>
</dbReference>
<dbReference type="Gene3D" id="1.10.520.20">
    <property type="entry name" value="N-terminal domain of the delta subunit of the F1F0-ATP synthase"/>
    <property type="match status" value="1"/>
</dbReference>
<dbReference type="PRINTS" id="PR00125">
    <property type="entry name" value="ATPASEDELTA"/>
</dbReference>
<evidence type="ECO:0000256" key="1">
    <source>
        <dbReference type="ARBA" id="ARBA00004370"/>
    </source>
</evidence>
<dbReference type="InterPro" id="IPR020781">
    <property type="entry name" value="ATPase_OSCP/d_CS"/>
</dbReference>
<keyword evidence="3 7" id="KW-0375">Hydrogen ion transport</keyword>
<dbReference type="PANTHER" id="PTHR11910">
    <property type="entry name" value="ATP SYNTHASE DELTA CHAIN"/>
    <property type="match status" value="1"/>
</dbReference>
<accession>A0ABX0XDI8</accession>